<organism evidence="3 4">
    <name type="scientific">Komagataeibacter europaeus</name>
    <name type="common">Gluconacetobacter europaeus</name>
    <dbReference type="NCBI Taxonomy" id="33995"/>
    <lineage>
        <taxon>Bacteria</taxon>
        <taxon>Pseudomonadati</taxon>
        <taxon>Pseudomonadota</taxon>
        <taxon>Alphaproteobacteria</taxon>
        <taxon>Acetobacterales</taxon>
        <taxon>Acetobacteraceae</taxon>
        <taxon>Komagataeibacter</taxon>
    </lineage>
</organism>
<comment type="caution">
    <text evidence="3">The sequence shown here is derived from an EMBL/GenBank/DDBJ whole genome shotgun (WGS) entry which is preliminary data.</text>
</comment>
<evidence type="ECO:0000259" key="2">
    <source>
        <dbReference type="Pfam" id="PF19778"/>
    </source>
</evidence>
<dbReference type="Gene3D" id="3.40.91.30">
    <property type="match status" value="1"/>
</dbReference>
<evidence type="ECO:0000313" key="4">
    <source>
        <dbReference type="Proteomes" id="UP000037566"/>
    </source>
</evidence>
<dbReference type="Gene3D" id="3.40.50.300">
    <property type="entry name" value="P-loop containing nucleotide triphosphate hydrolases"/>
    <property type="match status" value="2"/>
</dbReference>
<dbReference type="GO" id="GO:0005829">
    <property type="term" value="C:cytosol"/>
    <property type="evidence" value="ECO:0007669"/>
    <property type="project" value="TreeGrafter"/>
</dbReference>
<dbReference type="Proteomes" id="UP000037566">
    <property type="component" value="Unassembled WGS sequence"/>
</dbReference>
<dbReference type="InterPro" id="IPR045572">
    <property type="entry name" value="RE_endonuc_C"/>
</dbReference>
<dbReference type="GO" id="GO:0005524">
    <property type="term" value="F:ATP binding"/>
    <property type="evidence" value="ECO:0007669"/>
    <property type="project" value="InterPro"/>
</dbReference>
<feature type="domain" description="Type III restriction enzyme C-terminal endonuclease" evidence="2">
    <location>
        <begin position="878"/>
        <end position="967"/>
    </location>
</feature>
<dbReference type="PATRIC" id="fig|33995.3.peg.3894"/>
<dbReference type="OrthoDB" id="9803459at2"/>
<dbReference type="NCBIfam" id="NF046055">
    <property type="entry name" value="restr_BPTD_3080"/>
    <property type="match status" value="1"/>
</dbReference>
<dbReference type="InterPro" id="IPR006935">
    <property type="entry name" value="Helicase/UvrB_N"/>
</dbReference>
<dbReference type="Pfam" id="PF19778">
    <property type="entry name" value="RE_endonuc"/>
    <property type="match status" value="1"/>
</dbReference>
<dbReference type="REBASE" id="131205">
    <property type="entry name" value="Keu8546ORF35140P"/>
</dbReference>
<dbReference type="InterPro" id="IPR027417">
    <property type="entry name" value="P-loop_NTPase"/>
</dbReference>
<name>A0A0M0ECI6_KOMEU</name>
<protein>
    <submittedName>
        <fullName evidence="3">Type III restriction enzyme, res subunit</fullName>
    </submittedName>
</protein>
<evidence type="ECO:0000259" key="1">
    <source>
        <dbReference type="Pfam" id="PF04851"/>
    </source>
</evidence>
<dbReference type="EMBL" id="LHUQ01000050">
    <property type="protein sequence ID" value="KON62982.1"/>
    <property type="molecule type" value="Genomic_DNA"/>
</dbReference>
<dbReference type="Pfam" id="PF04851">
    <property type="entry name" value="ResIII"/>
    <property type="match status" value="1"/>
</dbReference>
<dbReference type="PANTHER" id="PTHR47396">
    <property type="entry name" value="TYPE I RESTRICTION ENZYME ECOKI R PROTEIN"/>
    <property type="match status" value="1"/>
</dbReference>
<dbReference type="SUPFAM" id="SSF52540">
    <property type="entry name" value="P-loop containing nucleoside triphosphate hydrolases"/>
    <property type="match status" value="1"/>
</dbReference>
<proteinExistence type="predicted"/>
<dbReference type="AlphaFoldDB" id="A0A0M0ECI6"/>
<dbReference type="GO" id="GO:0003677">
    <property type="term" value="F:DNA binding"/>
    <property type="evidence" value="ECO:0007669"/>
    <property type="project" value="InterPro"/>
</dbReference>
<dbReference type="InterPro" id="IPR050742">
    <property type="entry name" value="Helicase_Restrict-Modif_Enz"/>
</dbReference>
<gene>
    <name evidence="3" type="ORF">KOEU_35150</name>
</gene>
<feature type="domain" description="Helicase/UvrB N-terminal" evidence="1">
    <location>
        <begin position="129"/>
        <end position="372"/>
    </location>
</feature>
<reference evidence="3" key="1">
    <citation type="submission" date="2015-08" db="EMBL/GenBank/DDBJ databases">
        <title>Draft genome sequence of Komagataeibacter europaeus CECT 8546 a cellulose producer strain from vinegar produced by the traditional method.</title>
        <authorList>
            <person name="Poehlein A."/>
            <person name="Valera M.J."/>
            <person name="Haack F.S."/>
            <person name="Mas A."/>
            <person name="Daniel R."/>
            <person name="Streit W.R."/>
            <person name="Mateo E."/>
        </authorList>
    </citation>
    <scope>NUCLEOTIDE SEQUENCE [LARGE SCALE GENOMIC DNA]</scope>
    <source>
        <strain evidence="3">CECT 8546</strain>
    </source>
</reference>
<dbReference type="GO" id="GO:0015668">
    <property type="term" value="F:type III site-specific deoxyribonuclease activity"/>
    <property type="evidence" value="ECO:0007669"/>
    <property type="project" value="InterPro"/>
</dbReference>
<dbReference type="RefSeq" id="WP_053324100.1">
    <property type="nucleotide sequence ID" value="NZ_LHUQ01000050.1"/>
</dbReference>
<keyword evidence="4" id="KW-1185">Reference proteome</keyword>
<sequence length="1017" mass="114013">MQHDFFLHPVVNSPYGYPARHWALDEHGQPTGTLVESRRAAEFITPVPKPKKTKATAAQPSLIYTDTEGLSTEEQEYNHSRLINEVRSAVDAWRQLPNPDQWGVTPETARLLRHWRHHNFSGIKPFFCQIEAVETAIWLTEVAPKLGNRGVRFITHLKQANEGANPGLFRLALKLATGAGKTTVMALLIAWQTVNAVRHPGSKLFSSGFLIVAPGITIKDRLRVLLPNDPDSYYRSREIVPLDMMPDVMKARIVITNYHAFKLRERLDIAKGTRTVLEGWREETVQTLETEGQMLQRVMPELMGLKRVVVLNDEAHHCYREKPTTDEEGALKGDDKAEADENNKAARLWLSGLEIVQRKLGITTIFDLSATPFFLRGSGYAEGTLFPWTMSDFSLMDAIECGIVKLPRVPISDNVPGSRMPLLRNLWDNIGKDMPKKGRGSSAVADPEKLPHLLYDALDALYGHYRQVFELWEQQGIDVPPVFIVVCNNTTTSELVYKYISGWSEVNEDGNETVVNTGHFPLFANYDENHQRHSRPRTILIDSAQLESGDALDPSFRAAASDEIERFRRDIAERVGNPQATAKIDDATLLREVMNTVGKSGKLGAQIRCVVSVSMLTEGWDANTVTHILGVRAFGTQLLCEQVVGRALRRQSYELNAEGLLNPEYADILGIPFDFTAKPVVSVPATPKPTTHVHAVRPDRDALEIVFPRVAAYRTELPDKKVTAQFTSDSTLELTPDLVGPTNTENAGIIGESNNLTLADMKDARASTIIFKLATYLITRTYRDAGEDPPLHLFGPIRRIVREWMDNHLVCKSGTYPALLLRPDIAERAAEKIKNAITYANIGEKPVIVVPDPFAPIGSSADVSFVTTKTTWKTDPKKSHINVVVCDSDWEAEFCRVVEKNPHVLAYVKNQGLGFEVPYNDGHVSRHYRPDFIVRIDDGEVEPVSLVVEIKGYRKEDAKAKAETMRTLWIPGVNHLETCGRWAFEEFKDVFEIEDKFNELVDRLRAAPKTTKTTEAA</sequence>
<evidence type="ECO:0000313" key="3">
    <source>
        <dbReference type="EMBL" id="KON62982.1"/>
    </source>
</evidence>
<accession>A0A0M0ECI6</accession>
<dbReference type="PANTHER" id="PTHR47396:SF1">
    <property type="entry name" value="ATP-DEPENDENT HELICASE IRC3-RELATED"/>
    <property type="match status" value="1"/>
</dbReference>
<dbReference type="STRING" id="33995.KOEU_35150"/>